<proteinExistence type="predicted"/>
<feature type="region of interest" description="Disordered" evidence="1">
    <location>
        <begin position="1"/>
        <end position="25"/>
    </location>
</feature>
<evidence type="ECO:0000313" key="3">
    <source>
        <dbReference type="Proteomes" id="UP000236520"/>
    </source>
</evidence>
<gene>
    <name evidence="2" type="ORF">SMF913_26025</name>
</gene>
<dbReference type="AlphaFoldDB" id="A0A2J7YRC8"/>
<organism evidence="2 3">
    <name type="scientific">Streptomyces malaysiensis</name>
    <dbReference type="NCBI Taxonomy" id="92644"/>
    <lineage>
        <taxon>Bacteria</taxon>
        <taxon>Bacillati</taxon>
        <taxon>Actinomycetota</taxon>
        <taxon>Actinomycetes</taxon>
        <taxon>Kitasatosporales</taxon>
        <taxon>Streptomycetaceae</taxon>
        <taxon>Streptomyces</taxon>
        <taxon>Streptomyces violaceusniger group</taxon>
    </lineage>
</organism>
<reference evidence="2 3" key="1">
    <citation type="submission" date="2015-09" db="EMBL/GenBank/DDBJ databases">
        <title>Genome sequence, genome mining and natural product profiling of a biocontrol bacterium Streptomyces malaysiensis F913.</title>
        <authorList>
            <person name="Xu Y."/>
            <person name="Wei J."/>
            <person name="Xie J."/>
            <person name="Li T."/>
            <person name="Zhou Z."/>
        </authorList>
    </citation>
    <scope>NUCLEOTIDE SEQUENCE [LARGE SCALE GENOMIC DNA]</scope>
    <source>
        <strain evidence="2 3">F913</strain>
    </source>
</reference>
<evidence type="ECO:0000313" key="2">
    <source>
        <dbReference type="EMBL" id="PNG90560.1"/>
    </source>
</evidence>
<dbReference type="Gene3D" id="3.40.50.2300">
    <property type="match status" value="2"/>
</dbReference>
<dbReference type="Proteomes" id="UP000236520">
    <property type="component" value="Unassembled WGS sequence"/>
</dbReference>
<dbReference type="SUPFAM" id="SSF53822">
    <property type="entry name" value="Periplasmic binding protein-like I"/>
    <property type="match status" value="1"/>
</dbReference>
<name>A0A2J7YRC8_STRMQ</name>
<feature type="compositionally biased region" description="Basic and acidic residues" evidence="1">
    <location>
        <begin position="10"/>
        <end position="25"/>
    </location>
</feature>
<protein>
    <submittedName>
        <fullName evidence="2">Uncharacterized protein</fullName>
    </submittedName>
</protein>
<accession>A0A2J7YRC8</accession>
<keyword evidence="3" id="KW-1185">Reference proteome</keyword>
<evidence type="ECO:0000256" key="1">
    <source>
        <dbReference type="SAM" id="MobiDB-lite"/>
    </source>
</evidence>
<sequence>MMPAAPNTPARREPEGFQGFPDDREAGRLRHEYRRKVAPPFADRRRLSATSCMILLRVPGTGLEYRERVRRVIDALERPLADGGKLVPYGVLSTESVTAATPLVAMAAREDLAYNLPRHMTPDRLPHSALVRDVILRVLRDPLAASDADVLRRAAYAGRVARGGLPCWLHKVSGTAAAGDGAVGGVIGFVLSAVWQPLTDSLPRWWWTRRMTHQLIRPAWLSLRRGARWLGAELDEARGSADLFEILATVLDAQRAGLALDAGHPSHRAALQALELLLVQALLADLAVPPAGRLLPRRRRRTAAPVLLVRIPEDTRRAEAVERFLSACHAAGRTAASHLPVLIAVGRPSDTLLAALGNPVAGTLGQAADALRAGDGQPVLVPLDEEPFGRPGQDIARVDPRRFKLPWRAVHLTAWGIVAALVLAPLAFPLGSGRESCVGGEDTVAAARTEPVRVRPAEWYDAAVGEITRQNARAEQYAAQGRTVRTVVWFSSEKPVDETDTLYDGTIPELRGVALWQRKLNDDAGSDEALVPLRVEIRTTGKAFHDAERSARKLVAEVRSGKRTGERQIVGVLGFEQSRKETAAALGVLGKARIPAVGTTATADEMIHNGDYRTYWPFTPLNKTEAGIEADFARTFPIVPRPGPAGGCAPADHAIVIQTPADLYSRGLAGRFRDSFEGEIDVLDYAQDGDFSGAGADDLRFDSAENLADEVCRRLRESPGSLVYWSARAREFTAFINAMDHKGTCGDRDVTVLGGNDLTNVAQTGAFNDKHWLRLYFSGHRLPDTDPRAGTKTRDFADAYDRFVRTTTRGTDPWRQDGHAAVAYDALHVLSLATDLAYRDEHAAPGAVLTALGSDSIRFDGATGYVSYHQGVNQPPADKTLVLLRQTAEGPVAVVACGAYRQGRTYAAHGEPCTA</sequence>
<dbReference type="InterPro" id="IPR028082">
    <property type="entry name" value="Peripla_BP_I"/>
</dbReference>
<comment type="caution">
    <text evidence="2">The sequence shown here is derived from an EMBL/GenBank/DDBJ whole genome shotgun (WGS) entry which is preliminary data.</text>
</comment>
<dbReference type="EMBL" id="LJIW01000002">
    <property type="protein sequence ID" value="PNG90560.1"/>
    <property type="molecule type" value="Genomic_DNA"/>
</dbReference>